<organism evidence="1">
    <name type="scientific">Thermohahella caldifontis</name>
    <dbReference type="NCBI Taxonomy" id="3142973"/>
    <lineage>
        <taxon>Bacteria</taxon>
        <taxon>Pseudomonadati</taxon>
        <taxon>Pseudomonadota</taxon>
        <taxon>Gammaproteobacteria</taxon>
        <taxon>Oceanospirillales</taxon>
        <taxon>Hahellaceae</taxon>
        <taxon>Thermohahella</taxon>
    </lineage>
</organism>
<dbReference type="AlphaFoldDB" id="A0AB39UYJ0"/>
<accession>A0AB39UYJ0</accession>
<gene>
    <name evidence="1" type="ORF">AAIA72_02810</name>
</gene>
<name>A0AB39UYJ0_9GAMM</name>
<evidence type="ECO:0000313" key="1">
    <source>
        <dbReference type="EMBL" id="XDT72935.1"/>
    </source>
</evidence>
<dbReference type="InterPro" id="IPR008318">
    <property type="entry name" value="UCP030820"/>
</dbReference>
<sequence length="167" mass="18646">MPKLIKDRQLIDDVWQILPKTTMPESQQVPQGHVIVPLSTWLAQKAELAARDRSTLGVWLDSDEEPEVLAGDTEAFAVIAVHFPVFADGRGYSIGRLVRERLGFKGELRAFGDIFKDMLFYLKRCGFNAFALADGEDLEDALSALDTFSVCYQGAVDQPLPLFRSRA</sequence>
<dbReference type="Pfam" id="PF06073">
    <property type="entry name" value="DUF934"/>
    <property type="match status" value="1"/>
</dbReference>
<dbReference type="EMBL" id="CP154858">
    <property type="protein sequence ID" value="XDT72935.1"/>
    <property type="molecule type" value="Genomic_DNA"/>
</dbReference>
<dbReference type="RefSeq" id="WP_369601936.1">
    <property type="nucleotide sequence ID" value="NZ_CP154858.1"/>
</dbReference>
<reference evidence="1" key="1">
    <citation type="submission" date="2024-05" db="EMBL/GenBank/DDBJ databases">
        <title>Genome sequencing of novel strain.</title>
        <authorList>
            <person name="Ganbat D."/>
            <person name="Ganbat S."/>
            <person name="Lee S.-J."/>
        </authorList>
    </citation>
    <scope>NUCLEOTIDE SEQUENCE</scope>
    <source>
        <strain evidence="1">SMD15-11</strain>
    </source>
</reference>
<dbReference type="PIRSF" id="PIRSF030820">
    <property type="entry name" value="UCP030820"/>
    <property type="match status" value="1"/>
</dbReference>
<proteinExistence type="predicted"/>
<dbReference type="KEGG" id="tcd:AAIA72_02810"/>
<protein>
    <submittedName>
        <fullName evidence="1">DUF934 domain-containing protein</fullName>
    </submittedName>
</protein>